<dbReference type="Proteomes" id="UP001549921">
    <property type="component" value="Unassembled WGS sequence"/>
</dbReference>
<organism evidence="2 3">
    <name type="scientific">Loxostege sticticalis</name>
    <name type="common">Beet webworm moth</name>
    <dbReference type="NCBI Taxonomy" id="481309"/>
    <lineage>
        <taxon>Eukaryota</taxon>
        <taxon>Metazoa</taxon>
        <taxon>Ecdysozoa</taxon>
        <taxon>Arthropoda</taxon>
        <taxon>Hexapoda</taxon>
        <taxon>Insecta</taxon>
        <taxon>Pterygota</taxon>
        <taxon>Neoptera</taxon>
        <taxon>Endopterygota</taxon>
        <taxon>Lepidoptera</taxon>
        <taxon>Glossata</taxon>
        <taxon>Ditrysia</taxon>
        <taxon>Pyraloidea</taxon>
        <taxon>Crambidae</taxon>
        <taxon>Pyraustinae</taxon>
        <taxon>Loxostege</taxon>
    </lineage>
</organism>
<proteinExistence type="predicted"/>
<protein>
    <submittedName>
        <fullName evidence="2">Uncharacterized protein</fullName>
    </submittedName>
</protein>
<comment type="caution">
    <text evidence="2">The sequence shown here is derived from an EMBL/GenBank/DDBJ whole genome shotgun (WGS) entry which is preliminary data.</text>
</comment>
<dbReference type="AlphaFoldDB" id="A0ABD0TSB9"/>
<accession>A0ABD0TSB9</accession>
<name>A0ABD0TSB9_LOXSC</name>
<gene>
    <name evidence="2" type="ORF">ABMA28_000466</name>
</gene>
<evidence type="ECO:0000313" key="3">
    <source>
        <dbReference type="Proteomes" id="UP001549921"/>
    </source>
</evidence>
<evidence type="ECO:0000313" key="2">
    <source>
        <dbReference type="EMBL" id="KAL0852253.1"/>
    </source>
</evidence>
<evidence type="ECO:0000256" key="1">
    <source>
        <dbReference type="SAM" id="MobiDB-lite"/>
    </source>
</evidence>
<reference evidence="2 3" key="1">
    <citation type="submission" date="2024-06" db="EMBL/GenBank/DDBJ databases">
        <title>A chromosome-level genome assembly of beet webworm, Loxostege sticticalis.</title>
        <authorList>
            <person name="Zhang Y."/>
        </authorList>
    </citation>
    <scope>NUCLEOTIDE SEQUENCE [LARGE SCALE GENOMIC DNA]</scope>
    <source>
        <strain evidence="2">AQ028</strain>
        <tissue evidence="2">Male pupae</tissue>
    </source>
</reference>
<feature type="non-terminal residue" evidence="2">
    <location>
        <position position="1"/>
    </location>
</feature>
<feature type="region of interest" description="Disordered" evidence="1">
    <location>
        <begin position="1"/>
        <end position="22"/>
    </location>
</feature>
<sequence length="50" mass="5433">SYRSNHADKMMEQEGNKVKNCENETGRVDAAVARAPFIDAQAPQRAGGRG</sequence>
<dbReference type="EMBL" id="JBEDNZ010000001">
    <property type="protein sequence ID" value="KAL0852253.1"/>
    <property type="molecule type" value="Genomic_DNA"/>
</dbReference>